<dbReference type="GO" id="GO:0005634">
    <property type="term" value="C:nucleus"/>
    <property type="evidence" value="ECO:0007669"/>
    <property type="project" value="InterPro"/>
</dbReference>
<dbReference type="EMBL" id="GITU01006788">
    <property type="protein sequence ID" value="MBC1175491.1"/>
    <property type="molecule type" value="Transcribed_RNA"/>
</dbReference>
<dbReference type="PANTHER" id="PTHR15092">
    <property type="entry name" value="POLY A -SPECIFIC RIBONUCLEASE/TARGET OF EGR1, MEMBER 1"/>
    <property type="match status" value="1"/>
</dbReference>
<evidence type="ECO:0000256" key="3">
    <source>
        <dbReference type="SAM" id="MobiDB-lite"/>
    </source>
</evidence>
<dbReference type="InterPro" id="IPR014789">
    <property type="entry name" value="PolyA-riboNase_RNA-binding"/>
</dbReference>
<dbReference type="GO" id="GO:0003723">
    <property type="term" value="F:RNA binding"/>
    <property type="evidence" value="ECO:0007669"/>
    <property type="project" value="InterPro"/>
</dbReference>
<proteinExistence type="inferred from homology"/>
<dbReference type="InterPro" id="IPR051181">
    <property type="entry name" value="CAF1_poly(A)_ribonucleases"/>
</dbReference>
<dbReference type="GO" id="GO:0046872">
    <property type="term" value="F:metal ion binding"/>
    <property type="evidence" value="ECO:0007669"/>
    <property type="project" value="InterPro"/>
</dbReference>
<evidence type="ECO:0000256" key="2">
    <source>
        <dbReference type="SAM" id="Coils"/>
    </source>
</evidence>
<keyword evidence="7" id="KW-1185">Reference proteome</keyword>
<dbReference type="VEuPathDB" id="VectorBase:LLOJ008984"/>
<dbReference type="GO" id="GO:0000289">
    <property type="term" value="P:nuclear-transcribed mRNA poly(A) tail shortening"/>
    <property type="evidence" value="ECO:0007669"/>
    <property type="project" value="TreeGrafter"/>
</dbReference>
<dbReference type="InterPro" id="IPR035979">
    <property type="entry name" value="RBD_domain_sf"/>
</dbReference>
<dbReference type="Gene3D" id="3.30.420.10">
    <property type="entry name" value="Ribonuclease H-like superfamily/Ribonuclease H"/>
    <property type="match status" value="2"/>
</dbReference>
<reference evidence="7" key="1">
    <citation type="submission" date="2012-05" db="EMBL/GenBank/DDBJ databases">
        <title>Whole Genome Assembly of Lutzomyia longipalpis.</title>
        <authorList>
            <person name="Richards S."/>
            <person name="Qu C."/>
            <person name="Dillon R."/>
            <person name="Worley K."/>
            <person name="Scherer S."/>
            <person name="Batterton M."/>
            <person name="Taylor A."/>
            <person name="Hawes A."/>
            <person name="Hernandez B."/>
            <person name="Kovar C."/>
            <person name="Mandapat C."/>
            <person name="Pham C."/>
            <person name="Qu C."/>
            <person name="Jing C."/>
            <person name="Bess C."/>
            <person name="Bandaranaike D."/>
            <person name="Ngo D."/>
            <person name="Ongeri F."/>
            <person name="Arias F."/>
            <person name="Lara F."/>
            <person name="Weissenberger G."/>
            <person name="Kamau G."/>
            <person name="Han H."/>
            <person name="Shen H."/>
            <person name="Dinh H."/>
            <person name="Khalil I."/>
            <person name="Jones J."/>
            <person name="Shafer J."/>
            <person name="Jayaseelan J."/>
            <person name="Quiroz J."/>
            <person name="Blankenburg K."/>
            <person name="Nguyen L."/>
            <person name="Jackson L."/>
            <person name="Francisco L."/>
            <person name="Tang L.-Y."/>
            <person name="Pu L.-L."/>
            <person name="Perales L."/>
            <person name="Lorensuhewa L."/>
            <person name="Munidasa M."/>
            <person name="Coyle M."/>
            <person name="Taylor M."/>
            <person name="Puazo M."/>
            <person name="Firestine M."/>
            <person name="Scheel M."/>
            <person name="Javaid M."/>
            <person name="Wang M."/>
            <person name="Li M."/>
            <person name="Tabassum N."/>
            <person name="Saada N."/>
            <person name="Osuji N."/>
            <person name="Aqrawi P."/>
            <person name="Fu Q."/>
            <person name="Thornton R."/>
            <person name="Raj R."/>
            <person name="Goodspeed R."/>
            <person name="Mata R."/>
            <person name="Najjar R."/>
            <person name="Gubbala S."/>
            <person name="Lee S."/>
            <person name="Denson S."/>
            <person name="Patil S."/>
            <person name="Macmil S."/>
            <person name="Qi S."/>
            <person name="Matskevitch T."/>
            <person name="Palculict T."/>
            <person name="Mathew T."/>
            <person name="Vee V."/>
            <person name="Velamala V."/>
            <person name="Korchina V."/>
            <person name="Cai W."/>
            <person name="Liu W."/>
            <person name="Dai W."/>
            <person name="Zou X."/>
            <person name="Zhu Y."/>
            <person name="Zhang Y."/>
            <person name="Wu Y.-Q."/>
            <person name="Xin Y."/>
            <person name="Nazarath L."/>
            <person name="Kovar C."/>
            <person name="Han Y."/>
            <person name="Muzny D."/>
            <person name="Gibbs R."/>
        </authorList>
    </citation>
    <scope>NUCLEOTIDE SEQUENCE [LARGE SCALE GENOMIC DNA]</scope>
    <source>
        <strain evidence="7">Jacobina</strain>
    </source>
</reference>
<name>A0A1B0CVJ8_LUTLO</name>
<feature type="region of interest" description="Disordered" evidence="3">
    <location>
        <begin position="503"/>
        <end position="539"/>
    </location>
</feature>
<dbReference type="GO" id="GO:1990432">
    <property type="term" value="P:siRNA 3'-end processing"/>
    <property type="evidence" value="ECO:0007669"/>
    <property type="project" value="TreeGrafter"/>
</dbReference>
<dbReference type="InterPro" id="IPR012337">
    <property type="entry name" value="RNaseH-like_sf"/>
</dbReference>
<evidence type="ECO:0000256" key="1">
    <source>
        <dbReference type="ARBA" id="ARBA00008372"/>
    </source>
</evidence>
<dbReference type="EMBL" id="AJWK01030689">
    <property type="status" value="NOT_ANNOTATED_CDS"/>
    <property type="molecule type" value="Genomic_DNA"/>
</dbReference>
<dbReference type="GO" id="GO:0005737">
    <property type="term" value="C:cytoplasm"/>
    <property type="evidence" value="ECO:0007669"/>
    <property type="project" value="InterPro"/>
</dbReference>
<dbReference type="InterPro" id="IPR036397">
    <property type="entry name" value="RNaseH_sf"/>
</dbReference>
<dbReference type="VEuPathDB" id="VectorBase:LLONM1_002349"/>
<dbReference type="SUPFAM" id="SSF53098">
    <property type="entry name" value="Ribonuclease H-like"/>
    <property type="match status" value="1"/>
</dbReference>
<dbReference type="GO" id="GO:1990431">
    <property type="term" value="P:priRNA 3'-end processing"/>
    <property type="evidence" value="ECO:0007669"/>
    <property type="project" value="TreeGrafter"/>
</dbReference>
<dbReference type="SUPFAM" id="SSF54928">
    <property type="entry name" value="RNA-binding domain, RBD"/>
    <property type="match status" value="1"/>
</dbReference>
<feature type="domain" description="Poly(A)-specific ribonuclease RNA-binding" evidence="4">
    <location>
        <begin position="422"/>
        <end position="499"/>
    </location>
</feature>
<evidence type="ECO:0000313" key="5">
    <source>
        <dbReference type="EMBL" id="MBC1175491.1"/>
    </source>
</evidence>
<evidence type="ECO:0000259" key="4">
    <source>
        <dbReference type="Pfam" id="PF08675"/>
    </source>
</evidence>
<sequence>MEILDTNFSEKLPEIVECIRKANFVALDQEFTGLFRDSTFGQPYASVQSHYSKMAKLFDGFIVIQLGISAFWVDPEDETKFQCRTFNIYLYPRGRRSTFRFEGSCIDFLVSNGFDFNKLFLNGVSYCSIQDAEKMKAQLQQRHSEMAEQMARNEADLTSHIPVPDGEKETIDKACEEIDKFLASDDEELILDSYNGFQRKLIYQAIEEKFFGKVTASPKEMEKNRKAMAITRKKSPEEEKKIFEEKCEQEMKNLDAQIGVTHIFNALAESKVLIICHNMFLDLMYFMRQFTGPLPDDLNEYKKLVHDHFPSILDTKYLCSGETLKPHVNSTVLPHLLETCRNEPFGMPKVECIGEEKYSVECEKEHEAGYDAFITGICFISLATFLKIPPKELNGNCKKLKSFKNKIFLMGLEDISCINLTGPDGKPSRQHVFHTTFPSTWKSGDIVRHFRNFGQIHIKWISEGSAFVALQQREYAASVMKKIGRTPGVTVMPYTEYEATQSPAVDAAKKRKASQEEAEKSSAKKARPLSKRFDESSDW</sequence>
<feature type="coiled-coil region" evidence="2">
    <location>
        <begin position="129"/>
        <end position="156"/>
    </location>
</feature>
<dbReference type="CDD" id="cd12428">
    <property type="entry name" value="RRM_PARN"/>
    <property type="match status" value="1"/>
</dbReference>
<dbReference type="Gene3D" id="3.30.70.330">
    <property type="match status" value="1"/>
</dbReference>
<comment type="similarity">
    <text evidence="1">Belongs to the CAF1 family.</text>
</comment>
<reference evidence="5" key="2">
    <citation type="journal article" date="2020" name="BMC">
        <title>Leishmania infection induces a limited differential gene expression in the sand fly midgut.</title>
        <authorList>
            <person name="Coutinho-Abreu I.V."/>
            <person name="Serafim T.D."/>
            <person name="Meneses C."/>
            <person name="Kamhawi S."/>
            <person name="Oliveira F."/>
            <person name="Valenzuela J.G."/>
        </authorList>
    </citation>
    <scope>NUCLEOTIDE SEQUENCE</scope>
    <source>
        <strain evidence="5">Jacobina</strain>
        <tissue evidence="5">Midgut</tissue>
    </source>
</reference>
<evidence type="ECO:0000313" key="7">
    <source>
        <dbReference type="Proteomes" id="UP000092461"/>
    </source>
</evidence>
<dbReference type="InterPro" id="IPR036867">
    <property type="entry name" value="R3H_dom_sf"/>
</dbReference>
<dbReference type="PANTHER" id="PTHR15092:SF44">
    <property type="entry name" value="POLY(A)-SPECIFIC RIBONUCLEASE PARN"/>
    <property type="match status" value="1"/>
</dbReference>
<dbReference type="EnsemblMetazoa" id="LLOJ008984-RA">
    <property type="protein sequence ID" value="LLOJ008984-PA"/>
    <property type="gene ID" value="LLOJ008984"/>
</dbReference>
<dbReference type="InterPro" id="IPR012677">
    <property type="entry name" value="Nucleotide-bd_a/b_plait_sf"/>
</dbReference>
<dbReference type="InterPro" id="IPR006941">
    <property type="entry name" value="RNase_CAF1"/>
</dbReference>
<dbReference type="Pfam" id="PF08675">
    <property type="entry name" value="RNA_bind"/>
    <property type="match status" value="1"/>
</dbReference>
<keyword evidence="2" id="KW-0175">Coiled coil</keyword>
<evidence type="ECO:0000313" key="6">
    <source>
        <dbReference type="EnsemblMetazoa" id="LLOJ008984-PA"/>
    </source>
</evidence>
<dbReference type="GO" id="GO:0004535">
    <property type="term" value="F:poly(A)-specific ribonuclease activity"/>
    <property type="evidence" value="ECO:0007669"/>
    <property type="project" value="InterPro"/>
</dbReference>
<accession>A0A1B0CVJ8</accession>
<dbReference type="Pfam" id="PF04857">
    <property type="entry name" value="CAF1"/>
    <property type="match status" value="1"/>
</dbReference>
<protein>
    <submittedName>
        <fullName evidence="5">Putative polya-specific ribonuclease parn isoform x2</fullName>
    </submittedName>
</protein>
<feature type="compositionally biased region" description="Basic and acidic residues" evidence="3">
    <location>
        <begin position="513"/>
        <end position="522"/>
    </location>
</feature>
<reference evidence="6" key="3">
    <citation type="submission" date="2020-05" db="UniProtKB">
        <authorList>
            <consortium name="EnsemblMetazoa"/>
        </authorList>
    </citation>
    <scope>IDENTIFICATION</scope>
    <source>
        <strain evidence="6">Jacobina</strain>
    </source>
</reference>
<dbReference type="SUPFAM" id="SSF82708">
    <property type="entry name" value="R3H domain"/>
    <property type="match status" value="1"/>
</dbReference>
<organism evidence="6 7">
    <name type="scientific">Lutzomyia longipalpis</name>
    <name type="common">Sand fly</name>
    <dbReference type="NCBI Taxonomy" id="7200"/>
    <lineage>
        <taxon>Eukaryota</taxon>
        <taxon>Metazoa</taxon>
        <taxon>Ecdysozoa</taxon>
        <taxon>Arthropoda</taxon>
        <taxon>Hexapoda</taxon>
        <taxon>Insecta</taxon>
        <taxon>Pterygota</taxon>
        <taxon>Neoptera</taxon>
        <taxon>Endopterygota</taxon>
        <taxon>Diptera</taxon>
        <taxon>Nematocera</taxon>
        <taxon>Psychodoidea</taxon>
        <taxon>Psychodidae</taxon>
        <taxon>Lutzomyia</taxon>
        <taxon>Lutzomyia</taxon>
    </lineage>
</organism>
<dbReference type="AlphaFoldDB" id="A0A1B0CVJ8"/>
<dbReference type="Proteomes" id="UP000092461">
    <property type="component" value="Unassembled WGS sequence"/>
</dbReference>